<comment type="similarity">
    <text evidence="2">Belongs to the AB hydrolase superfamily. LDAH family.</text>
</comment>
<dbReference type="PANTHER" id="PTHR13390:SF0">
    <property type="entry name" value="LIPID DROPLET-ASSOCIATED HYDROLASE"/>
    <property type="match status" value="1"/>
</dbReference>
<dbReference type="Gene3D" id="3.40.50.1820">
    <property type="entry name" value="alpha/beta hydrolase"/>
    <property type="match status" value="1"/>
</dbReference>
<evidence type="ECO:0000256" key="4">
    <source>
        <dbReference type="ARBA" id="ARBA00022801"/>
    </source>
</evidence>
<dbReference type="Pfam" id="PF10230">
    <property type="entry name" value="LIDHydrolase"/>
    <property type="match status" value="1"/>
</dbReference>
<evidence type="ECO:0000256" key="1">
    <source>
        <dbReference type="ARBA" id="ARBA00004502"/>
    </source>
</evidence>
<dbReference type="PANTHER" id="PTHR13390">
    <property type="entry name" value="LIPASE"/>
    <property type="match status" value="1"/>
</dbReference>
<sequence>MGEEILVPPRKFATSRLCEVSSFSTELMELHSEEPLLHILFIPGNPGIPSFYKEFIEAIYEIFEGSVSITAICHLSHTKESCANGRTFSLQDQINHKVDFINQELQDTGIPIVMVGHSIGSYICLEILKAMPLLGVKFTVALYPFLTLNKDSLKQSLIGLTSRSPILSTAASSLLRSLGLLPAPIKNLLVRGSLGPSWTAGAVEAVSTNLLQYQTMRNVLFMTRTEFEKLSEEPDWSFIRTKQDQIALLFGDDDHWGPLSLSEEISKWAPDADLAIEREGHTHAFCCTKAGSVWVAKHVAGLIKSRVLS</sequence>
<dbReference type="AlphaFoldDB" id="A0A7I8KI78"/>
<dbReference type="InterPro" id="IPR019363">
    <property type="entry name" value="LDAH"/>
</dbReference>
<gene>
    <name evidence="5" type="ORF">SI8410_05007639</name>
</gene>
<keyword evidence="4" id="KW-0378">Hydrolase</keyword>
<evidence type="ECO:0000256" key="3">
    <source>
        <dbReference type="ARBA" id="ARBA00022677"/>
    </source>
</evidence>
<comment type="subcellular location">
    <subcellularLocation>
        <location evidence="1">Lipid droplet</location>
    </subcellularLocation>
</comment>
<dbReference type="SUPFAM" id="SSF53474">
    <property type="entry name" value="alpha/beta-Hydrolases"/>
    <property type="match status" value="1"/>
</dbReference>
<dbReference type="GO" id="GO:0016298">
    <property type="term" value="F:lipase activity"/>
    <property type="evidence" value="ECO:0007669"/>
    <property type="project" value="InterPro"/>
</dbReference>
<dbReference type="Proteomes" id="UP000663760">
    <property type="component" value="Chromosome 5"/>
</dbReference>
<accession>A0A7I8KI78</accession>
<dbReference type="GO" id="GO:0019915">
    <property type="term" value="P:lipid storage"/>
    <property type="evidence" value="ECO:0007669"/>
    <property type="project" value="InterPro"/>
</dbReference>
<evidence type="ECO:0000313" key="5">
    <source>
        <dbReference type="EMBL" id="CAA7396976.1"/>
    </source>
</evidence>
<dbReference type="EMBL" id="LR746268">
    <property type="protein sequence ID" value="CAA7396976.1"/>
    <property type="molecule type" value="Genomic_DNA"/>
</dbReference>
<organism evidence="5 6">
    <name type="scientific">Spirodela intermedia</name>
    <name type="common">Intermediate duckweed</name>
    <dbReference type="NCBI Taxonomy" id="51605"/>
    <lineage>
        <taxon>Eukaryota</taxon>
        <taxon>Viridiplantae</taxon>
        <taxon>Streptophyta</taxon>
        <taxon>Embryophyta</taxon>
        <taxon>Tracheophyta</taxon>
        <taxon>Spermatophyta</taxon>
        <taxon>Magnoliopsida</taxon>
        <taxon>Liliopsida</taxon>
        <taxon>Araceae</taxon>
        <taxon>Lemnoideae</taxon>
        <taxon>Spirodela</taxon>
    </lineage>
</organism>
<dbReference type="InterPro" id="IPR029058">
    <property type="entry name" value="AB_hydrolase_fold"/>
</dbReference>
<dbReference type="OrthoDB" id="448051at2759"/>
<reference evidence="5" key="1">
    <citation type="submission" date="2020-02" db="EMBL/GenBank/DDBJ databases">
        <authorList>
            <person name="Scholz U."/>
            <person name="Mascher M."/>
            <person name="Fiebig A."/>
        </authorList>
    </citation>
    <scope>NUCLEOTIDE SEQUENCE</scope>
</reference>
<protein>
    <submittedName>
        <fullName evidence="5">Uncharacterized protein</fullName>
    </submittedName>
</protein>
<evidence type="ECO:0000256" key="2">
    <source>
        <dbReference type="ARBA" id="ARBA00008300"/>
    </source>
</evidence>
<proteinExistence type="inferred from homology"/>
<dbReference type="GO" id="GO:0005811">
    <property type="term" value="C:lipid droplet"/>
    <property type="evidence" value="ECO:0007669"/>
    <property type="project" value="UniProtKB-SubCell"/>
</dbReference>
<keyword evidence="3" id="KW-0551">Lipid droplet</keyword>
<name>A0A7I8KI78_SPIIN</name>
<keyword evidence="6" id="KW-1185">Reference proteome</keyword>
<evidence type="ECO:0000313" key="6">
    <source>
        <dbReference type="Proteomes" id="UP000663760"/>
    </source>
</evidence>